<dbReference type="SUPFAM" id="SSF117856">
    <property type="entry name" value="AF0104/ALDC/Ptd012-like"/>
    <property type="match status" value="1"/>
</dbReference>
<evidence type="ECO:0000256" key="4">
    <source>
        <dbReference type="ARBA" id="ARBA00023242"/>
    </source>
</evidence>
<dbReference type="InterPro" id="IPR005175">
    <property type="entry name" value="PPC_dom"/>
</dbReference>
<comment type="domain">
    <text evidence="5">The PPC domain mediates interactions between AHL proteins.</text>
</comment>
<feature type="compositionally biased region" description="Low complexity" evidence="6">
    <location>
        <begin position="41"/>
        <end position="63"/>
    </location>
</feature>
<evidence type="ECO:0000259" key="7">
    <source>
        <dbReference type="PROSITE" id="PS51742"/>
    </source>
</evidence>
<sequence>MAGRDNSKNKIPAWSSDVKMKKRGRPPKSHRGRGRPPSSPSPSGVRGGYSPSPSSSGFRGCSPSPSPSPVSNVEWGFLLVKLYRAHHHCSKDEHLIFQNLICLVVDMQTGTGTDLVPHQLTVNVGENLIDKVATFAKSSSQTVCILSCVGSISSVVFRKPGFPSTDTVTWEGRFDILSLSGNYTFVPGQDNVYDGGHNCWNLTISDCHGTVFGGSVVGPMIVATPVYLILGTFKLGSVEKITSGPECATAPTSGPACATAPTSGPACATAPTSGPACSTAPTSEPLLIPKTEYQESESLTTPKTADKTSECVTTPNTADKTSESVTTPKATDEPTENVTSTTEKVPGEDPKGEGEKQSVTPKITDKPQEELSSETVDKPPENVTPSTSDKPPENVTPSTSDKPPEDVTPAMINRPENVSPATTRKSPENVVASTSDTSLPASI</sequence>
<keyword evidence="9" id="KW-1185">Reference proteome</keyword>
<feature type="domain" description="PPC" evidence="7">
    <location>
        <begin position="112"/>
        <end position="255"/>
    </location>
</feature>
<proteinExistence type="predicted"/>
<organism evidence="8 9">
    <name type="scientific">Vigna mungo</name>
    <name type="common">Black gram</name>
    <name type="synonym">Phaseolus mungo</name>
    <dbReference type="NCBI Taxonomy" id="3915"/>
    <lineage>
        <taxon>Eukaryota</taxon>
        <taxon>Viridiplantae</taxon>
        <taxon>Streptophyta</taxon>
        <taxon>Embryophyta</taxon>
        <taxon>Tracheophyta</taxon>
        <taxon>Spermatophyta</taxon>
        <taxon>Magnoliopsida</taxon>
        <taxon>eudicotyledons</taxon>
        <taxon>Gunneridae</taxon>
        <taxon>Pentapetalae</taxon>
        <taxon>rosids</taxon>
        <taxon>fabids</taxon>
        <taxon>Fabales</taxon>
        <taxon>Fabaceae</taxon>
        <taxon>Papilionoideae</taxon>
        <taxon>50 kb inversion clade</taxon>
        <taxon>NPAAA clade</taxon>
        <taxon>indigoferoid/millettioid clade</taxon>
        <taxon>Phaseoleae</taxon>
        <taxon>Vigna</taxon>
    </lineage>
</organism>
<comment type="function">
    <text evidence="5">Transcription factor that specifically binds AT-rich DNA sequences related to the nuclear matrix attachment regions (MARs).</text>
</comment>
<feature type="compositionally biased region" description="Basic and acidic residues" evidence="6">
    <location>
        <begin position="345"/>
        <end position="356"/>
    </location>
</feature>
<evidence type="ECO:0000256" key="2">
    <source>
        <dbReference type="ARBA" id="ARBA00023125"/>
    </source>
</evidence>
<dbReference type="EMBL" id="CP144693">
    <property type="protein sequence ID" value="WVY99297.1"/>
    <property type="molecule type" value="Genomic_DNA"/>
</dbReference>
<feature type="region of interest" description="Disordered" evidence="6">
    <location>
        <begin position="1"/>
        <end position="65"/>
    </location>
</feature>
<dbReference type="GO" id="GO:0005634">
    <property type="term" value="C:nucleus"/>
    <property type="evidence" value="ECO:0007669"/>
    <property type="project" value="UniProtKB-SubCell"/>
</dbReference>
<dbReference type="PANTHER" id="PTHR31500:SF57">
    <property type="entry name" value="AT-HOOK MOTIF NUCLEAR-LOCALIZED PROTEIN 10"/>
    <property type="match status" value="1"/>
</dbReference>
<accession>A0AAQ3RN99</accession>
<evidence type="ECO:0000256" key="5">
    <source>
        <dbReference type="RuleBase" id="RU367031"/>
    </source>
</evidence>
<evidence type="ECO:0000313" key="9">
    <source>
        <dbReference type="Proteomes" id="UP001374535"/>
    </source>
</evidence>
<feature type="region of interest" description="Disordered" evidence="6">
    <location>
        <begin position="249"/>
        <end position="443"/>
    </location>
</feature>
<dbReference type="CDD" id="cd11378">
    <property type="entry name" value="DUF296"/>
    <property type="match status" value="1"/>
</dbReference>
<dbReference type="PROSITE" id="PS51742">
    <property type="entry name" value="PPC"/>
    <property type="match status" value="1"/>
</dbReference>
<name>A0AAQ3RN99_VIGMU</name>
<evidence type="ECO:0000313" key="8">
    <source>
        <dbReference type="EMBL" id="WVY99297.1"/>
    </source>
</evidence>
<evidence type="ECO:0000256" key="6">
    <source>
        <dbReference type="SAM" id="MobiDB-lite"/>
    </source>
</evidence>
<dbReference type="Proteomes" id="UP001374535">
    <property type="component" value="Chromosome 8"/>
</dbReference>
<feature type="compositionally biased region" description="Polar residues" evidence="6">
    <location>
        <begin position="270"/>
        <end position="282"/>
    </location>
</feature>
<reference evidence="8 9" key="1">
    <citation type="journal article" date="2023" name="Life. Sci Alliance">
        <title>Evolutionary insights into 3D genome organization and epigenetic landscape of Vigna mungo.</title>
        <authorList>
            <person name="Junaid A."/>
            <person name="Singh B."/>
            <person name="Bhatia S."/>
        </authorList>
    </citation>
    <scope>NUCLEOTIDE SEQUENCE [LARGE SCALE GENOMIC DNA]</scope>
    <source>
        <strain evidence="8">Urdbean</strain>
    </source>
</reference>
<keyword evidence="1 5" id="KW-0805">Transcription regulation</keyword>
<dbReference type="Gene3D" id="3.30.1330.80">
    <property type="entry name" value="Hypothetical protein, similar to alpha- acetolactate decarboxylase, domain 2"/>
    <property type="match status" value="1"/>
</dbReference>
<evidence type="ECO:0000256" key="3">
    <source>
        <dbReference type="ARBA" id="ARBA00023163"/>
    </source>
</evidence>
<dbReference type="Pfam" id="PF03479">
    <property type="entry name" value="PCC"/>
    <property type="match status" value="1"/>
</dbReference>
<dbReference type="GO" id="GO:0003680">
    <property type="term" value="F:minor groove of adenine-thymine-rich DNA binding"/>
    <property type="evidence" value="ECO:0007669"/>
    <property type="project" value="UniProtKB-UniRule"/>
</dbReference>
<dbReference type="PANTHER" id="PTHR31500">
    <property type="entry name" value="AT-HOOK MOTIF NUCLEAR-LOCALIZED PROTEIN 9"/>
    <property type="match status" value="1"/>
</dbReference>
<keyword evidence="3 5" id="KW-0804">Transcription</keyword>
<dbReference type="InterPro" id="IPR039605">
    <property type="entry name" value="AHL"/>
</dbReference>
<feature type="compositionally biased region" description="Polar residues" evidence="6">
    <location>
        <begin position="431"/>
        <end position="443"/>
    </location>
</feature>
<comment type="subcellular location">
    <subcellularLocation>
        <location evidence="5">Nucleus</location>
    </subcellularLocation>
</comment>
<feature type="compositionally biased region" description="Basic residues" evidence="6">
    <location>
        <begin position="20"/>
        <end position="34"/>
    </location>
</feature>
<feature type="compositionally biased region" description="Basic and acidic residues" evidence="6">
    <location>
        <begin position="363"/>
        <end position="380"/>
    </location>
</feature>
<dbReference type="AlphaFoldDB" id="A0AAQ3RN99"/>
<keyword evidence="2 5" id="KW-0238">DNA-binding</keyword>
<feature type="compositionally biased region" description="Polar residues" evidence="6">
    <location>
        <begin position="383"/>
        <end position="401"/>
    </location>
</feature>
<gene>
    <name evidence="8" type="ORF">V8G54_025367</name>
</gene>
<keyword evidence="4 5" id="KW-0539">Nucleus</keyword>
<protein>
    <recommendedName>
        <fullName evidence="5">AT-hook motif nuclear-localized protein</fullName>
    </recommendedName>
</protein>
<evidence type="ECO:0000256" key="1">
    <source>
        <dbReference type="ARBA" id="ARBA00023015"/>
    </source>
</evidence>
<feature type="compositionally biased region" description="Polar residues" evidence="6">
    <location>
        <begin position="310"/>
        <end position="329"/>
    </location>
</feature>